<comment type="caution">
    <text evidence="1">The sequence shown here is derived from an EMBL/GenBank/DDBJ whole genome shotgun (WGS) entry which is preliminary data.</text>
</comment>
<organism evidence="1 2">
    <name type="scientific">Alteromonas aquimaris</name>
    <dbReference type="NCBI Taxonomy" id="2998417"/>
    <lineage>
        <taxon>Bacteria</taxon>
        <taxon>Pseudomonadati</taxon>
        <taxon>Pseudomonadota</taxon>
        <taxon>Gammaproteobacteria</taxon>
        <taxon>Alteromonadales</taxon>
        <taxon>Alteromonadaceae</taxon>
        <taxon>Alteromonas/Salinimonas group</taxon>
        <taxon>Alteromonas</taxon>
    </lineage>
</organism>
<name>A0ABT3P9Z4_9ALTE</name>
<dbReference type="RefSeq" id="WP_265618378.1">
    <property type="nucleotide sequence ID" value="NZ_JAPFRD010000011.1"/>
</dbReference>
<protein>
    <submittedName>
        <fullName evidence="1">Uncharacterized protein</fullName>
    </submittedName>
</protein>
<sequence length="299" mass="32594">MKYLFAATISMFVIYGQSARAEDCAKSPYTPAAGQVMVSAFAKTEAESVELARMNLSAQIADSHVTAQYISTQTNDALQLYDSAAIAYQKTLVKQRLSIHSTVCRGGVKTWAIYDTRSASSKIANYLAATKQRLSIPHYLGGLASIALPAHYAQSSPVLSANADALLVQINHEQFVLSETDVAEIVTPPELNGLGITARHTAKPFILKQLTTLHSTDIDAFYCTDTGRCFLLYSGAINADKPLEVAKARFDQPTRGHIVMVTRDTLADASTNTPYQLYIALLRQSESIPEQISWLPINS</sequence>
<dbReference type="EMBL" id="JAPFRD010000011">
    <property type="protein sequence ID" value="MCW8109589.1"/>
    <property type="molecule type" value="Genomic_DNA"/>
</dbReference>
<accession>A0ABT3P9Z4</accession>
<reference evidence="1" key="1">
    <citation type="submission" date="2022-11" db="EMBL/GenBank/DDBJ databases">
        <title>Alteromonas sp. nov., isolated from sea water of the Qingdao.</title>
        <authorList>
            <person name="Wang Q."/>
        </authorList>
    </citation>
    <scope>NUCLEOTIDE SEQUENCE</scope>
    <source>
        <strain evidence="1">ASW11-7</strain>
    </source>
</reference>
<gene>
    <name evidence="1" type="ORF">OPS25_13855</name>
</gene>
<keyword evidence="2" id="KW-1185">Reference proteome</keyword>
<evidence type="ECO:0000313" key="1">
    <source>
        <dbReference type="EMBL" id="MCW8109589.1"/>
    </source>
</evidence>
<dbReference type="Proteomes" id="UP001142810">
    <property type="component" value="Unassembled WGS sequence"/>
</dbReference>
<proteinExistence type="predicted"/>
<evidence type="ECO:0000313" key="2">
    <source>
        <dbReference type="Proteomes" id="UP001142810"/>
    </source>
</evidence>